<dbReference type="Gene3D" id="2.40.50.1020">
    <property type="entry name" value="LytTr DNA-binding domain"/>
    <property type="match status" value="1"/>
</dbReference>
<dbReference type="AlphaFoldDB" id="A0A6I6GHA4"/>
<dbReference type="SMART" id="SM00850">
    <property type="entry name" value="LytTR"/>
    <property type="match status" value="1"/>
</dbReference>
<dbReference type="PROSITE" id="PS50110">
    <property type="entry name" value="RESPONSE_REGULATORY"/>
    <property type="match status" value="1"/>
</dbReference>
<sequence length="232" mass="26657">MPIRCIAIDDEPLALELIQYYVSLHSDLQLLATFDDALQARQYLQTHEVDLLFADINMPDINGLQLVESLSKRPMVVFTTAYKKFAYEGFELQAIDYLLKPIGPERFATAIQKVKDAFLLQQQKQTQAEKPSIYVRSDYKMLRIVLDHIQYIEGLEDYIRIHVDGSRPVLTLMSLKAMEETLPADLFIRIHRSYIIPIKRIVTIQAKEIQLPGISLPIGKKYQPAVLQLLGK</sequence>
<dbReference type="SMART" id="SM00448">
    <property type="entry name" value="REC"/>
    <property type="match status" value="1"/>
</dbReference>
<dbReference type="PROSITE" id="PS50930">
    <property type="entry name" value="HTH_LYTTR"/>
    <property type="match status" value="1"/>
</dbReference>
<organism evidence="4 5">
    <name type="scientific">Phnomibacter ginsenosidimutans</name>
    <dbReference type="NCBI Taxonomy" id="2676868"/>
    <lineage>
        <taxon>Bacteria</taxon>
        <taxon>Pseudomonadati</taxon>
        <taxon>Bacteroidota</taxon>
        <taxon>Chitinophagia</taxon>
        <taxon>Chitinophagales</taxon>
        <taxon>Chitinophagaceae</taxon>
        <taxon>Phnomibacter</taxon>
    </lineage>
</organism>
<dbReference type="InterPro" id="IPR007492">
    <property type="entry name" value="LytTR_DNA-bd_dom"/>
</dbReference>
<dbReference type="InterPro" id="IPR001789">
    <property type="entry name" value="Sig_transdc_resp-reg_receiver"/>
</dbReference>
<dbReference type="Proteomes" id="UP000426027">
    <property type="component" value="Chromosome"/>
</dbReference>
<dbReference type="KEGG" id="fls:GLV81_18255"/>
<reference evidence="4 5" key="1">
    <citation type="submission" date="2019-11" db="EMBL/GenBank/DDBJ databases">
        <authorList>
            <person name="Im W.T."/>
        </authorList>
    </citation>
    <scope>NUCLEOTIDE SEQUENCE [LARGE SCALE GENOMIC DNA]</scope>
    <source>
        <strain evidence="4 5">SB-02</strain>
    </source>
</reference>
<dbReference type="Pfam" id="PF04397">
    <property type="entry name" value="LytTR"/>
    <property type="match status" value="1"/>
</dbReference>
<keyword evidence="1" id="KW-0597">Phosphoprotein</keyword>
<accession>A0A6I6GHA4</accession>
<gene>
    <name evidence="4" type="ORF">GLV81_18255</name>
</gene>
<dbReference type="PANTHER" id="PTHR37299">
    <property type="entry name" value="TRANSCRIPTIONAL REGULATOR-RELATED"/>
    <property type="match status" value="1"/>
</dbReference>
<dbReference type="InterPro" id="IPR011006">
    <property type="entry name" value="CheY-like_superfamily"/>
</dbReference>
<dbReference type="PANTHER" id="PTHR37299:SF1">
    <property type="entry name" value="STAGE 0 SPORULATION PROTEIN A HOMOLOG"/>
    <property type="match status" value="1"/>
</dbReference>
<name>A0A6I6GHA4_9BACT</name>
<dbReference type="SUPFAM" id="SSF52172">
    <property type="entry name" value="CheY-like"/>
    <property type="match status" value="1"/>
</dbReference>
<evidence type="ECO:0000256" key="1">
    <source>
        <dbReference type="PROSITE-ProRule" id="PRU00169"/>
    </source>
</evidence>
<evidence type="ECO:0000259" key="3">
    <source>
        <dbReference type="PROSITE" id="PS50930"/>
    </source>
</evidence>
<keyword evidence="5" id="KW-1185">Reference proteome</keyword>
<proteinExistence type="predicted"/>
<dbReference type="Gene3D" id="3.40.50.2300">
    <property type="match status" value="1"/>
</dbReference>
<feature type="modified residue" description="4-aspartylphosphate" evidence="1">
    <location>
        <position position="55"/>
    </location>
</feature>
<evidence type="ECO:0000313" key="5">
    <source>
        <dbReference type="Proteomes" id="UP000426027"/>
    </source>
</evidence>
<dbReference type="EMBL" id="CP046566">
    <property type="protein sequence ID" value="QGW29800.1"/>
    <property type="molecule type" value="Genomic_DNA"/>
</dbReference>
<dbReference type="GO" id="GO:0000156">
    <property type="term" value="F:phosphorelay response regulator activity"/>
    <property type="evidence" value="ECO:0007669"/>
    <property type="project" value="InterPro"/>
</dbReference>
<evidence type="ECO:0000259" key="2">
    <source>
        <dbReference type="PROSITE" id="PS50110"/>
    </source>
</evidence>
<evidence type="ECO:0000313" key="4">
    <source>
        <dbReference type="EMBL" id="QGW29800.1"/>
    </source>
</evidence>
<dbReference type="InterPro" id="IPR046947">
    <property type="entry name" value="LytR-like"/>
</dbReference>
<dbReference type="Pfam" id="PF00072">
    <property type="entry name" value="Response_reg"/>
    <property type="match status" value="1"/>
</dbReference>
<feature type="domain" description="HTH LytTR-type" evidence="3">
    <location>
        <begin position="133"/>
        <end position="232"/>
    </location>
</feature>
<dbReference type="GO" id="GO:0003677">
    <property type="term" value="F:DNA binding"/>
    <property type="evidence" value="ECO:0007669"/>
    <property type="project" value="InterPro"/>
</dbReference>
<feature type="domain" description="Response regulatory" evidence="2">
    <location>
        <begin position="4"/>
        <end position="115"/>
    </location>
</feature>
<protein>
    <submittedName>
        <fullName evidence="4">Response regulator</fullName>
    </submittedName>
</protein>
<dbReference type="RefSeq" id="WP_157480325.1">
    <property type="nucleotide sequence ID" value="NZ_CP046566.1"/>
</dbReference>